<evidence type="ECO:0000256" key="7">
    <source>
        <dbReference type="SAM" id="Phobius"/>
    </source>
</evidence>
<dbReference type="GO" id="GO:0005506">
    <property type="term" value="F:iron ion binding"/>
    <property type="evidence" value="ECO:0007669"/>
    <property type="project" value="InterPro"/>
</dbReference>
<dbReference type="VEuPathDB" id="FungiDB:Z519_10029"/>
<dbReference type="PRINTS" id="PR00463">
    <property type="entry name" value="EP450I"/>
</dbReference>
<dbReference type="AlphaFoldDB" id="A0A0D2FRF8"/>
<reference evidence="8" key="1">
    <citation type="submission" date="2015-01" db="EMBL/GenBank/DDBJ databases">
        <title>The Genome Sequence of Cladophialophora bantiana CBS 173.52.</title>
        <authorList>
            <consortium name="The Broad Institute Genomics Platform"/>
            <person name="Cuomo C."/>
            <person name="de Hoog S."/>
            <person name="Gorbushina A."/>
            <person name="Stielow B."/>
            <person name="Teixiera M."/>
            <person name="Abouelleil A."/>
            <person name="Chapman S.B."/>
            <person name="Priest M."/>
            <person name="Young S.K."/>
            <person name="Wortman J."/>
            <person name="Nusbaum C."/>
            <person name="Birren B."/>
        </authorList>
    </citation>
    <scope>NUCLEOTIDE SEQUENCE [LARGE SCALE GENOMIC DNA]</scope>
    <source>
        <strain evidence="8">CBS 173.52</strain>
    </source>
</reference>
<name>A0A0D2FRF8_CLAB1</name>
<keyword evidence="3 6" id="KW-0560">Oxidoreductase</keyword>
<keyword evidence="7" id="KW-0472">Membrane</keyword>
<dbReference type="RefSeq" id="XP_016615846.1">
    <property type="nucleotide sequence ID" value="XM_016767748.1"/>
</dbReference>
<keyword evidence="7" id="KW-1133">Transmembrane helix</keyword>
<protein>
    <recommendedName>
        <fullName evidence="10">Benzoate 4-monooxygenase</fullName>
    </recommendedName>
</protein>
<gene>
    <name evidence="8" type="ORF">Z519_10029</name>
</gene>
<dbReference type="Pfam" id="PF00067">
    <property type="entry name" value="p450"/>
    <property type="match status" value="1"/>
</dbReference>
<evidence type="ECO:0000256" key="2">
    <source>
        <dbReference type="ARBA" id="ARBA00022723"/>
    </source>
</evidence>
<evidence type="ECO:0000256" key="5">
    <source>
        <dbReference type="PIRSR" id="PIRSR602401-1"/>
    </source>
</evidence>
<dbReference type="InterPro" id="IPR050121">
    <property type="entry name" value="Cytochrome_P450_monoxygenase"/>
</dbReference>
<evidence type="ECO:0000256" key="3">
    <source>
        <dbReference type="ARBA" id="ARBA00023002"/>
    </source>
</evidence>
<evidence type="ECO:0000256" key="1">
    <source>
        <dbReference type="ARBA" id="ARBA00001971"/>
    </source>
</evidence>
<dbReference type="InterPro" id="IPR002401">
    <property type="entry name" value="Cyt_P450_E_grp-I"/>
</dbReference>
<dbReference type="GO" id="GO:0004497">
    <property type="term" value="F:monooxygenase activity"/>
    <property type="evidence" value="ECO:0007669"/>
    <property type="project" value="UniProtKB-KW"/>
</dbReference>
<dbReference type="SUPFAM" id="SSF48264">
    <property type="entry name" value="Cytochrome P450"/>
    <property type="match status" value="1"/>
</dbReference>
<keyword evidence="4 5" id="KW-0408">Iron</keyword>
<keyword evidence="7" id="KW-0812">Transmembrane</keyword>
<dbReference type="GO" id="GO:0016705">
    <property type="term" value="F:oxidoreductase activity, acting on paired donors, with incorporation or reduction of molecular oxygen"/>
    <property type="evidence" value="ECO:0007669"/>
    <property type="project" value="InterPro"/>
</dbReference>
<dbReference type="GeneID" id="27702957"/>
<dbReference type="PANTHER" id="PTHR24305:SF172">
    <property type="entry name" value="P450, PUTATIVE (EUROFUNG)-RELATED"/>
    <property type="match status" value="1"/>
</dbReference>
<comment type="cofactor">
    <cofactor evidence="1 5">
        <name>heme</name>
        <dbReference type="ChEBI" id="CHEBI:30413"/>
    </cofactor>
</comment>
<keyword evidence="2 5" id="KW-0479">Metal-binding</keyword>
<sequence length="516" mass="57444">MLVQGECFHGFLQVEHRQDNTTNFDGVVLLGTVAVAIFIQPILLYLLDLKGLRKFPAPSYAALSSLWRISHNLRCRHFLAIHQAHESLGTHVRIAPNHVSISDPGAVNEIYGHGASLLKDAFYDGGAGQHRNMADARVKSEHQFKRKTLAHIFAQKTIAGLEPVISRGITNLVKQVDKHAASGVDINMRRYLNYFTIDVFSNLLYGEPLGCLDRGDDVVKAETPAGRVYEVPFIKTLHKATIIGTALGMEATLLPLSRKLFAWHSYKQAGLDYENIIYHNTRRRLQNKDAEGDIFSKLLKNGKGEVLNLSPGQILAECGVMMNAGTDTTTAALTNTIYLLCKHPKVLAKLREELDAAGLCDEVPSYEAVAKLPYLRACIEESLRLRPASSMGLPRVVPKGGRVLAGEFISEGVTVSVPTYTLLRNPDAFENPAEYNPDRWSTGNREKMAQCHLPFSTGPRACIGRNIAYFEQLLVISTLVRLFDFEFLDSEFELVTLERFNSNPGELVLSCRRRQI</sequence>
<keyword evidence="5 6" id="KW-0349">Heme</keyword>
<feature type="transmembrane region" description="Helical" evidence="7">
    <location>
        <begin position="27"/>
        <end position="47"/>
    </location>
</feature>
<dbReference type="HOGENOM" id="CLU_001570_14_0_1"/>
<keyword evidence="9" id="KW-1185">Reference proteome</keyword>
<evidence type="ECO:0008006" key="10">
    <source>
        <dbReference type="Google" id="ProtNLM"/>
    </source>
</evidence>
<accession>A0A0D2FRF8</accession>
<dbReference type="OrthoDB" id="2789670at2759"/>
<proteinExistence type="inferred from homology"/>
<evidence type="ECO:0000256" key="6">
    <source>
        <dbReference type="RuleBase" id="RU000461"/>
    </source>
</evidence>
<evidence type="ECO:0000256" key="4">
    <source>
        <dbReference type="ARBA" id="ARBA00023004"/>
    </source>
</evidence>
<feature type="binding site" description="axial binding residue" evidence="5">
    <location>
        <position position="462"/>
    </location>
    <ligand>
        <name>heme</name>
        <dbReference type="ChEBI" id="CHEBI:30413"/>
    </ligand>
    <ligandPart>
        <name>Fe</name>
        <dbReference type="ChEBI" id="CHEBI:18248"/>
    </ligandPart>
</feature>
<evidence type="ECO:0000313" key="8">
    <source>
        <dbReference type="EMBL" id="KIW89177.1"/>
    </source>
</evidence>
<dbReference type="CDD" id="cd11061">
    <property type="entry name" value="CYP67-like"/>
    <property type="match status" value="1"/>
</dbReference>
<dbReference type="PROSITE" id="PS00086">
    <property type="entry name" value="CYTOCHROME_P450"/>
    <property type="match status" value="1"/>
</dbReference>
<evidence type="ECO:0000313" key="9">
    <source>
        <dbReference type="Proteomes" id="UP000053789"/>
    </source>
</evidence>
<dbReference type="EMBL" id="KN846996">
    <property type="protein sequence ID" value="KIW89177.1"/>
    <property type="molecule type" value="Genomic_DNA"/>
</dbReference>
<dbReference type="Gene3D" id="1.10.630.10">
    <property type="entry name" value="Cytochrome P450"/>
    <property type="match status" value="1"/>
</dbReference>
<organism evidence="8 9">
    <name type="scientific">Cladophialophora bantiana (strain ATCC 10958 / CBS 173.52 / CDC B-1940 / NIH 8579)</name>
    <name type="common">Xylohypha bantiana</name>
    <dbReference type="NCBI Taxonomy" id="1442370"/>
    <lineage>
        <taxon>Eukaryota</taxon>
        <taxon>Fungi</taxon>
        <taxon>Dikarya</taxon>
        <taxon>Ascomycota</taxon>
        <taxon>Pezizomycotina</taxon>
        <taxon>Eurotiomycetes</taxon>
        <taxon>Chaetothyriomycetidae</taxon>
        <taxon>Chaetothyriales</taxon>
        <taxon>Herpotrichiellaceae</taxon>
        <taxon>Cladophialophora</taxon>
    </lineage>
</organism>
<dbReference type="InterPro" id="IPR036396">
    <property type="entry name" value="Cyt_P450_sf"/>
</dbReference>
<comment type="similarity">
    <text evidence="6">Belongs to the cytochrome P450 family.</text>
</comment>
<dbReference type="PANTHER" id="PTHR24305">
    <property type="entry name" value="CYTOCHROME P450"/>
    <property type="match status" value="1"/>
</dbReference>
<dbReference type="InterPro" id="IPR001128">
    <property type="entry name" value="Cyt_P450"/>
</dbReference>
<dbReference type="InterPro" id="IPR017972">
    <property type="entry name" value="Cyt_P450_CS"/>
</dbReference>
<dbReference type="GO" id="GO:0020037">
    <property type="term" value="F:heme binding"/>
    <property type="evidence" value="ECO:0007669"/>
    <property type="project" value="InterPro"/>
</dbReference>
<keyword evidence="6" id="KW-0503">Monooxygenase</keyword>
<dbReference type="PRINTS" id="PR00385">
    <property type="entry name" value="P450"/>
</dbReference>
<dbReference type="Proteomes" id="UP000053789">
    <property type="component" value="Unassembled WGS sequence"/>
</dbReference>